<reference evidence="1" key="1">
    <citation type="journal article" date="2023" name="Insect Mol. Biol.">
        <title>Genome sequencing provides insights into the evolution of gene families encoding plant cell wall-degrading enzymes in longhorned beetles.</title>
        <authorList>
            <person name="Shin N.R."/>
            <person name="Okamura Y."/>
            <person name="Kirsch R."/>
            <person name="Pauchet Y."/>
        </authorList>
    </citation>
    <scope>NUCLEOTIDE SEQUENCE</scope>
    <source>
        <strain evidence="1">MMC_N1</strain>
    </source>
</reference>
<organism evidence="1 2">
    <name type="scientific">Molorchus minor</name>
    <dbReference type="NCBI Taxonomy" id="1323400"/>
    <lineage>
        <taxon>Eukaryota</taxon>
        <taxon>Metazoa</taxon>
        <taxon>Ecdysozoa</taxon>
        <taxon>Arthropoda</taxon>
        <taxon>Hexapoda</taxon>
        <taxon>Insecta</taxon>
        <taxon>Pterygota</taxon>
        <taxon>Neoptera</taxon>
        <taxon>Endopterygota</taxon>
        <taxon>Coleoptera</taxon>
        <taxon>Polyphaga</taxon>
        <taxon>Cucujiformia</taxon>
        <taxon>Chrysomeloidea</taxon>
        <taxon>Cerambycidae</taxon>
        <taxon>Lamiinae</taxon>
        <taxon>Monochamini</taxon>
        <taxon>Molorchus</taxon>
    </lineage>
</organism>
<name>A0ABQ9JMP6_9CUCU</name>
<accession>A0ABQ9JMP6</accession>
<sequence length="89" mass="11061">MLQIKYFPGEGYNYQYMPDYRFYCDEKILRPLSSFYDYPFRTRVWLPYRNLKVFFDYMPSRLPLWSTTNKPSEILLKLMNWTVNDTFLL</sequence>
<keyword evidence="2" id="KW-1185">Reference proteome</keyword>
<gene>
    <name evidence="1" type="ORF">NQ317_004063</name>
</gene>
<dbReference type="EMBL" id="JAPWTJ010000351">
    <property type="protein sequence ID" value="KAJ8979305.1"/>
    <property type="molecule type" value="Genomic_DNA"/>
</dbReference>
<evidence type="ECO:0000313" key="2">
    <source>
        <dbReference type="Proteomes" id="UP001162164"/>
    </source>
</evidence>
<proteinExistence type="predicted"/>
<dbReference type="Proteomes" id="UP001162164">
    <property type="component" value="Unassembled WGS sequence"/>
</dbReference>
<evidence type="ECO:0000313" key="1">
    <source>
        <dbReference type="EMBL" id="KAJ8979305.1"/>
    </source>
</evidence>
<comment type="caution">
    <text evidence="1">The sequence shown here is derived from an EMBL/GenBank/DDBJ whole genome shotgun (WGS) entry which is preliminary data.</text>
</comment>
<protein>
    <submittedName>
        <fullName evidence="1">Uncharacterized protein</fullName>
    </submittedName>
</protein>